<reference evidence="1 2" key="1">
    <citation type="submission" date="2012-03" db="EMBL/GenBank/DDBJ databases">
        <title>Complete sequence of chromosome of Thermoanaerobacterium thermosaccharolyticum M0795.</title>
        <authorList>
            <consortium name="US DOE Joint Genome Institute"/>
            <person name="Lucas S."/>
            <person name="Han J."/>
            <person name="Lapidus A."/>
            <person name="Cheng J.-F."/>
            <person name="Goodwin L."/>
            <person name="Pitluck S."/>
            <person name="Peters L."/>
            <person name="Teshima H."/>
            <person name="Detter J.C."/>
            <person name="Han C."/>
            <person name="Tapia R."/>
            <person name="Land M."/>
            <person name="Hauser L."/>
            <person name="Kyrpides N."/>
            <person name="Ivanova N."/>
            <person name="Pagani I."/>
            <person name="Feinberg L."/>
            <person name="Folden J."/>
            <person name="Hogsett D."/>
            <person name="Shaw J."/>
            <person name="Woyke T."/>
        </authorList>
    </citation>
    <scope>NUCLEOTIDE SEQUENCE [LARGE SCALE GENOMIC DNA]</scope>
    <source>
        <strain evidence="1 2">M0795</strain>
    </source>
</reference>
<dbReference type="RefSeq" id="WP_015311247.1">
    <property type="nucleotide sequence ID" value="NC_019970.1"/>
</dbReference>
<dbReference type="KEGG" id="tto:Thethe_00885"/>
<dbReference type="Proteomes" id="UP000010845">
    <property type="component" value="Chromosome"/>
</dbReference>
<evidence type="ECO:0000313" key="1">
    <source>
        <dbReference type="EMBL" id="AGB18556.1"/>
    </source>
</evidence>
<name>L0IJY4_THETR</name>
<dbReference type="InterPro" id="IPR010165">
    <property type="entry name" value="CRISPR-Cmr3_IIIB"/>
</dbReference>
<dbReference type="PATRIC" id="fig|698948.3.peg.877"/>
<dbReference type="Gene3D" id="2.60.40.4350">
    <property type="match status" value="1"/>
</dbReference>
<dbReference type="EMBL" id="CP003066">
    <property type="protein sequence ID" value="AGB18556.1"/>
    <property type="molecule type" value="Genomic_DNA"/>
</dbReference>
<evidence type="ECO:0000313" key="2">
    <source>
        <dbReference type="Proteomes" id="UP000010845"/>
    </source>
</evidence>
<accession>L0IJY4</accession>
<sequence>MLFKVSPLDNVYFGSGMPFSAGFESIGKSIFPPSPSVFYGAFATYYLSLNGMNSKNIAFVKENLRVKGLYYKIGGAWYTLVPMDLVIGEDAKNKGENEVEFLQMCKPIVKTDLEDEQMDLLYSVDKVDNVKGLIDDEAMSYYLKGKKECISFVPFKNFVKAEDKIGIKIEDRKCTVKESYLYRINYIRMAKDVKNFLDFVVDVECRGFSFPDRGLIKLGGECRVANVSKLNELPKFLDGTFVEEIKEIIKKTKMFKLILINPAIFKSGWKPDFSDLKTRVKLIAAAVGKPIRIGGWDLENKKPKVMSKAVPAGSVYYYKILDGPIDDLIEKVYNNGISDSRSNEGFGVSLLGGIV</sequence>
<gene>
    <name evidence="1" type="ORF">Thethe_00885</name>
</gene>
<proteinExistence type="predicted"/>
<dbReference type="Pfam" id="PF09700">
    <property type="entry name" value="Cas_Cmr3"/>
    <property type="match status" value="1"/>
</dbReference>
<dbReference type="HOGENOM" id="CLU_044328_1_0_9"/>
<protein>
    <submittedName>
        <fullName evidence="1">CRISPR-associated protein, Cmr3 family</fullName>
    </submittedName>
</protein>
<dbReference type="AlphaFoldDB" id="L0IJY4"/>
<organism evidence="1 2">
    <name type="scientific">Thermoanaerobacterium thermosaccharolyticum M0795</name>
    <dbReference type="NCBI Taxonomy" id="698948"/>
    <lineage>
        <taxon>Bacteria</taxon>
        <taxon>Bacillati</taxon>
        <taxon>Bacillota</taxon>
        <taxon>Clostridia</taxon>
        <taxon>Thermoanaerobacterales</taxon>
        <taxon>Thermoanaerobacteraceae</taxon>
        <taxon>Thermoanaerobacterium</taxon>
    </lineage>
</organism>
<dbReference type="Gene3D" id="3.30.70.2940">
    <property type="match status" value="1"/>
</dbReference>
<dbReference type="InterPro" id="IPR019117">
    <property type="entry name" value="CRISPR-assoc_protein_Cmr3"/>
</dbReference>
<dbReference type="NCBIfam" id="TIGR01888">
    <property type="entry name" value="cas_cmr3"/>
    <property type="match status" value="1"/>
</dbReference>